<accession>A0A3D8M3W3</accession>
<comment type="caution">
    <text evidence="1">The sequence shown here is derived from an EMBL/GenBank/DDBJ whole genome shotgun (WGS) entry which is preliminary data.</text>
</comment>
<protein>
    <recommendedName>
        <fullName evidence="3">Glyoxalase-like domain-containing protein</fullName>
    </recommendedName>
</protein>
<evidence type="ECO:0000313" key="2">
    <source>
        <dbReference type="Proteomes" id="UP000256561"/>
    </source>
</evidence>
<dbReference type="Proteomes" id="UP000256561">
    <property type="component" value="Unassembled WGS sequence"/>
</dbReference>
<dbReference type="Gene3D" id="3.10.180.10">
    <property type="entry name" value="2,3-Dihydroxybiphenyl 1,2-Dioxygenase, domain 1"/>
    <property type="match status" value="1"/>
</dbReference>
<dbReference type="EMBL" id="QRHA01000010">
    <property type="protein sequence ID" value="RDV24437.1"/>
    <property type="molecule type" value="Genomic_DNA"/>
</dbReference>
<reference evidence="2" key="1">
    <citation type="submission" date="2018-08" db="EMBL/GenBank/DDBJ databases">
        <authorList>
            <person name="Zhang J."/>
            <person name="Du Z.-J."/>
        </authorList>
    </citation>
    <scope>NUCLEOTIDE SEQUENCE [LARGE SCALE GENOMIC DNA]</scope>
    <source>
        <strain evidence="2">KCTC 52655</strain>
    </source>
</reference>
<dbReference type="AlphaFoldDB" id="A0A3D8M3W3"/>
<name>A0A3D8M3W3_9ALTE</name>
<evidence type="ECO:0008006" key="3">
    <source>
        <dbReference type="Google" id="ProtNLM"/>
    </source>
</evidence>
<evidence type="ECO:0000313" key="1">
    <source>
        <dbReference type="EMBL" id="RDV24437.1"/>
    </source>
</evidence>
<gene>
    <name evidence="1" type="ORF">DXV75_13495</name>
</gene>
<keyword evidence="2" id="KW-1185">Reference proteome</keyword>
<organism evidence="1 2">
    <name type="scientific">Alteromonas aestuariivivens</name>
    <dbReference type="NCBI Taxonomy" id="1938339"/>
    <lineage>
        <taxon>Bacteria</taxon>
        <taxon>Pseudomonadati</taxon>
        <taxon>Pseudomonadota</taxon>
        <taxon>Gammaproteobacteria</taxon>
        <taxon>Alteromonadales</taxon>
        <taxon>Alteromonadaceae</taxon>
        <taxon>Alteromonas/Salinimonas group</taxon>
        <taxon>Alteromonas</taxon>
    </lineage>
</organism>
<dbReference type="SUPFAM" id="SSF54593">
    <property type="entry name" value="Glyoxalase/Bleomycin resistance protein/Dihydroxybiphenyl dioxygenase"/>
    <property type="match status" value="1"/>
</dbReference>
<proteinExistence type="predicted"/>
<dbReference type="InterPro" id="IPR029068">
    <property type="entry name" value="Glyas_Bleomycin-R_OHBP_Dase"/>
</dbReference>
<sequence>MHSAPRCGVIVYSANIKELSVFYRDMFDMKLLRETQDFVSLGNGEMNVVVHLPPVAIPEPQFNCVKMFITVENSLLAREKAVLLGGAAFDGEWSNPVFKVCNIADPEGNHIQLREFLI</sequence>